<evidence type="ECO:0008006" key="3">
    <source>
        <dbReference type="Google" id="ProtNLM"/>
    </source>
</evidence>
<sequence length="325" mass="36014">MTTPVFLTIDTEFAWRHHAAGLDCDAIYARSLEPAGVGLGYQLAELARHNLKACFFVDPMPAITFGLAPIRRMIDTILDAGQEVQLHLHPNWTSARAGDRGVAHDRFQLYTYSLAEQTDLLVRATELLVEAGAPHPIAFRAGSYAANDDTLTALEGLGFAYDSSHNGSEAPHTSRISFPARQIAPVRRTNGTGIIEVPVTVIEDLRGRIRTFQLCALSAGESYDALEHAAVSHHAAVTIVSHGFELANRRGTRANAVHVRRFQALCTMLAEMRDVLPTTHFGDRPVLELDRADVPLGPDPVRTRWRQAEQLWSNWISERPRSRRT</sequence>
<dbReference type="AlphaFoldDB" id="A0A2T5U4E7"/>
<evidence type="ECO:0000313" key="1">
    <source>
        <dbReference type="EMBL" id="PTW46363.1"/>
    </source>
</evidence>
<dbReference type="OrthoDB" id="7419255at2"/>
<dbReference type="InterPro" id="IPR011330">
    <property type="entry name" value="Glyco_hydro/deAcase_b/a-brl"/>
</dbReference>
<evidence type="ECO:0000313" key="2">
    <source>
        <dbReference type="Proteomes" id="UP000244013"/>
    </source>
</evidence>
<proteinExistence type="predicted"/>
<dbReference type="SUPFAM" id="SSF88713">
    <property type="entry name" value="Glycoside hydrolase/deacetylase"/>
    <property type="match status" value="1"/>
</dbReference>
<comment type="caution">
    <text evidence="1">The sequence shown here is derived from an EMBL/GenBank/DDBJ whole genome shotgun (WGS) entry which is preliminary data.</text>
</comment>
<reference evidence="1 2" key="1">
    <citation type="submission" date="2018-04" db="EMBL/GenBank/DDBJ databases">
        <title>Genomic Encyclopedia of Type Strains, Phase III (KMG-III): the genomes of soil and plant-associated and newly described type strains.</title>
        <authorList>
            <person name="Whitman W."/>
        </authorList>
    </citation>
    <scope>NUCLEOTIDE SEQUENCE [LARGE SCALE GENOMIC DNA]</scope>
    <source>
        <strain evidence="1 2">MA-olki</strain>
    </source>
</reference>
<dbReference type="Proteomes" id="UP000244013">
    <property type="component" value="Unassembled WGS sequence"/>
</dbReference>
<name>A0A2T5U4E7_9SPHN</name>
<gene>
    <name evidence="1" type="ORF">C8J25_105143</name>
</gene>
<organism evidence="1 2">
    <name type="scientific">Sphingomonas faeni</name>
    <dbReference type="NCBI Taxonomy" id="185950"/>
    <lineage>
        <taxon>Bacteria</taxon>
        <taxon>Pseudomonadati</taxon>
        <taxon>Pseudomonadota</taxon>
        <taxon>Alphaproteobacteria</taxon>
        <taxon>Sphingomonadales</taxon>
        <taxon>Sphingomonadaceae</taxon>
        <taxon>Sphingomonas</taxon>
    </lineage>
</organism>
<accession>A0A2T5U4E7</accession>
<dbReference type="RefSeq" id="WP_107954434.1">
    <property type="nucleotide sequence ID" value="NZ_QAYE01000005.1"/>
</dbReference>
<protein>
    <recommendedName>
        <fullName evidence="3">Polysaccharide deacetylase</fullName>
    </recommendedName>
</protein>
<dbReference type="GeneID" id="91006198"/>
<dbReference type="EMBL" id="QAYE01000005">
    <property type="protein sequence ID" value="PTW46363.1"/>
    <property type="molecule type" value="Genomic_DNA"/>
</dbReference>
<dbReference type="GO" id="GO:0005975">
    <property type="term" value="P:carbohydrate metabolic process"/>
    <property type="evidence" value="ECO:0007669"/>
    <property type="project" value="InterPro"/>
</dbReference>
<dbReference type="Gene3D" id="3.20.20.370">
    <property type="entry name" value="Glycoside hydrolase/deacetylase"/>
    <property type="match status" value="1"/>
</dbReference>